<dbReference type="InterPro" id="IPR007351">
    <property type="entry name" value="YjbR"/>
</dbReference>
<accession>A0A3G3K5F4</accession>
<dbReference type="SUPFAM" id="SSF142906">
    <property type="entry name" value="YjbR-like"/>
    <property type="match status" value="1"/>
</dbReference>
<dbReference type="Proteomes" id="UP000269097">
    <property type="component" value="Chromosome"/>
</dbReference>
<evidence type="ECO:0000313" key="1">
    <source>
        <dbReference type="EMBL" id="AYQ75705.1"/>
    </source>
</evidence>
<keyword evidence="1" id="KW-0238">DNA-binding</keyword>
<proteinExistence type="predicted"/>
<dbReference type="PANTHER" id="PTHR35145">
    <property type="entry name" value="CYTOPLASMIC PROTEIN-RELATED"/>
    <property type="match status" value="1"/>
</dbReference>
<dbReference type="AlphaFoldDB" id="A0A3G3K5F4"/>
<dbReference type="InterPro" id="IPR058532">
    <property type="entry name" value="YjbR/MT2646/Rv2570-like"/>
</dbReference>
<dbReference type="Pfam" id="PF04237">
    <property type="entry name" value="YjbR"/>
    <property type="match status" value="1"/>
</dbReference>
<name>A0A3G3K5F4_9BACL</name>
<dbReference type="InterPro" id="IPR038056">
    <property type="entry name" value="YjbR-like_sf"/>
</dbReference>
<organism evidence="1 2">
    <name type="scientific">Cohnella candidum</name>
    <dbReference type="NCBI Taxonomy" id="2674991"/>
    <lineage>
        <taxon>Bacteria</taxon>
        <taxon>Bacillati</taxon>
        <taxon>Bacillota</taxon>
        <taxon>Bacilli</taxon>
        <taxon>Bacillales</taxon>
        <taxon>Paenibacillaceae</taxon>
        <taxon>Cohnella</taxon>
    </lineage>
</organism>
<reference evidence="1 2" key="1">
    <citation type="submission" date="2018-10" db="EMBL/GenBank/DDBJ databases">
        <title>Genome Sequence of Cohnella sp.</title>
        <authorList>
            <person name="Srinivasan S."/>
            <person name="Kim M.K."/>
        </authorList>
    </citation>
    <scope>NUCLEOTIDE SEQUENCE [LARGE SCALE GENOMIC DNA]</scope>
    <source>
        <strain evidence="1 2">18JY8-7</strain>
    </source>
</reference>
<keyword evidence="2" id="KW-1185">Reference proteome</keyword>
<dbReference type="KEGG" id="coh:EAV92_17225"/>
<dbReference type="GO" id="GO:0003677">
    <property type="term" value="F:DNA binding"/>
    <property type="evidence" value="ECO:0007669"/>
    <property type="project" value="UniProtKB-KW"/>
</dbReference>
<protein>
    <submittedName>
        <fullName evidence="1">MmcQ/YjbR family DNA-binding protein</fullName>
    </submittedName>
</protein>
<evidence type="ECO:0000313" key="2">
    <source>
        <dbReference type="Proteomes" id="UP000269097"/>
    </source>
</evidence>
<sequence length="119" mass="13454">MDHQVLIERSIGMPGVTLRYPFDPNLSVLYVGSKMFALLGSNGDRLSVNLKADPEEVWLLRQQYPRSVLPGYHMNKKHWNTVVLDGSVPDGEVLAMLEQSYQLVKAKLTRSERAQIDGE</sequence>
<dbReference type="PANTHER" id="PTHR35145:SF1">
    <property type="entry name" value="CYTOPLASMIC PROTEIN"/>
    <property type="match status" value="1"/>
</dbReference>
<dbReference type="EMBL" id="CP033433">
    <property type="protein sequence ID" value="AYQ75705.1"/>
    <property type="molecule type" value="Genomic_DNA"/>
</dbReference>
<gene>
    <name evidence="1" type="ORF">EAV92_17225</name>
</gene>
<dbReference type="Gene3D" id="3.90.1150.30">
    <property type="match status" value="1"/>
</dbReference>